<reference evidence="5" key="1">
    <citation type="journal article" date="2020" name="Stud. Mycol.">
        <title>101 Dothideomycetes genomes: a test case for predicting lifestyles and emergence of pathogens.</title>
        <authorList>
            <person name="Haridas S."/>
            <person name="Albert R."/>
            <person name="Binder M."/>
            <person name="Bloem J."/>
            <person name="Labutti K."/>
            <person name="Salamov A."/>
            <person name="Andreopoulos B."/>
            <person name="Baker S."/>
            <person name="Barry K."/>
            <person name="Bills G."/>
            <person name="Bluhm B."/>
            <person name="Cannon C."/>
            <person name="Castanera R."/>
            <person name="Culley D."/>
            <person name="Daum C."/>
            <person name="Ezra D."/>
            <person name="Gonzalez J."/>
            <person name="Henrissat B."/>
            <person name="Kuo A."/>
            <person name="Liang C."/>
            <person name="Lipzen A."/>
            <person name="Lutzoni F."/>
            <person name="Magnuson J."/>
            <person name="Mondo S."/>
            <person name="Nolan M."/>
            <person name="Ohm R."/>
            <person name="Pangilinan J."/>
            <person name="Park H.-J."/>
            <person name="Ramirez L."/>
            <person name="Alfaro M."/>
            <person name="Sun H."/>
            <person name="Tritt A."/>
            <person name="Yoshinaga Y."/>
            <person name="Zwiers L.-H."/>
            <person name="Turgeon B."/>
            <person name="Goodwin S."/>
            <person name="Spatafora J."/>
            <person name="Crous P."/>
            <person name="Grigoriev I."/>
        </authorList>
    </citation>
    <scope>NUCLEOTIDE SEQUENCE</scope>
    <source>
        <strain evidence="5">CBS 107.79</strain>
    </source>
</reference>
<comment type="pathway">
    <text evidence="1">Mycotoxin biosynthesis.</text>
</comment>
<organism evidence="5 6">
    <name type="scientific">Bimuria novae-zelandiae CBS 107.79</name>
    <dbReference type="NCBI Taxonomy" id="1447943"/>
    <lineage>
        <taxon>Eukaryota</taxon>
        <taxon>Fungi</taxon>
        <taxon>Dikarya</taxon>
        <taxon>Ascomycota</taxon>
        <taxon>Pezizomycotina</taxon>
        <taxon>Dothideomycetes</taxon>
        <taxon>Pleosporomycetidae</taxon>
        <taxon>Pleosporales</taxon>
        <taxon>Massarineae</taxon>
        <taxon>Didymosphaeriaceae</taxon>
        <taxon>Bimuria</taxon>
    </lineage>
</organism>
<keyword evidence="6" id="KW-1185">Reference proteome</keyword>
<comment type="similarity">
    <text evidence="3">Belongs to the ustYa family.</text>
</comment>
<dbReference type="GO" id="GO:0043386">
    <property type="term" value="P:mycotoxin biosynthetic process"/>
    <property type="evidence" value="ECO:0007669"/>
    <property type="project" value="InterPro"/>
</dbReference>
<keyword evidence="4" id="KW-0472">Membrane</keyword>
<evidence type="ECO:0000256" key="2">
    <source>
        <dbReference type="ARBA" id="ARBA00023002"/>
    </source>
</evidence>
<accession>A0A6A5V1N6</accession>
<protein>
    <submittedName>
        <fullName evidence="5">Uncharacterized protein</fullName>
    </submittedName>
</protein>
<dbReference type="OrthoDB" id="3687641at2759"/>
<dbReference type="EMBL" id="ML976714">
    <property type="protein sequence ID" value="KAF1968956.1"/>
    <property type="molecule type" value="Genomic_DNA"/>
</dbReference>
<keyword evidence="2" id="KW-0560">Oxidoreductase</keyword>
<dbReference type="Proteomes" id="UP000800036">
    <property type="component" value="Unassembled WGS sequence"/>
</dbReference>
<proteinExistence type="inferred from homology"/>
<keyword evidence="4" id="KW-0812">Transmembrane</keyword>
<dbReference type="Pfam" id="PF11807">
    <property type="entry name" value="UstYa"/>
    <property type="match status" value="1"/>
</dbReference>
<dbReference type="GO" id="GO:0016491">
    <property type="term" value="F:oxidoreductase activity"/>
    <property type="evidence" value="ECO:0007669"/>
    <property type="project" value="UniProtKB-KW"/>
</dbReference>
<keyword evidence="4" id="KW-1133">Transmembrane helix</keyword>
<evidence type="ECO:0000256" key="3">
    <source>
        <dbReference type="ARBA" id="ARBA00035112"/>
    </source>
</evidence>
<evidence type="ECO:0000256" key="4">
    <source>
        <dbReference type="SAM" id="Phobius"/>
    </source>
</evidence>
<feature type="transmembrane region" description="Helical" evidence="4">
    <location>
        <begin position="47"/>
        <end position="71"/>
    </location>
</feature>
<evidence type="ECO:0000313" key="5">
    <source>
        <dbReference type="EMBL" id="KAF1968956.1"/>
    </source>
</evidence>
<evidence type="ECO:0000256" key="1">
    <source>
        <dbReference type="ARBA" id="ARBA00004685"/>
    </source>
</evidence>
<sequence length="294" mass="33564">MAFEKQDGLYDDVESLTATSDSETAGFMGGIKTVREPGRRWRPNFSILRVVLEIALTTTLVALFASGSIHISRGAPNYRKFGPTLPRKEVILGNAAGFGPPLEYNNQEMLQNRTEMARIHRNWQQLFPKGRGYISTHPDDDFEVLHPPFEMWDVLVDGDHYEGYIMAVYHQLHCLSILTTSLPTSIDDWKEMNPKIKEHRSHCVEYLRQSILCSGDTTLEGETGSWTKSTGWGQTHSCVDFDALTDFANDRAIWDLREELLPQNFDFHKADVEGKPRNKVDETKLIEEEEKKNS</sequence>
<name>A0A6A5V1N6_9PLEO</name>
<gene>
    <name evidence="5" type="ORF">BU23DRAFT_246453</name>
</gene>
<dbReference type="PANTHER" id="PTHR33365:SF11">
    <property type="entry name" value="TAT PATHWAY SIGNAL SEQUENCE"/>
    <property type="match status" value="1"/>
</dbReference>
<dbReference type="InterPro" id="IPR021765">
    <property type="entry name" value="UstYa-like"/>
</dbReference>
<dbReference type="PANTHER" id="PTHR33365">
    <property type="entry name" value="YALI0B05434P"/>
    <property type="match status" value="1"/>
</dbReference>
<evidence type="ECO:0000313" key="6">
    <source>
        <dbReference type="Proteomes" id="UP000800036"/>
    </source>
</evidence>
<dbReference type="AlphaFoldDB" id="A0A6A5V1N6"/>